<reference evidence="3 4" key="1">
    <citation type="submission" date="2020-08" db="EMBL/GenBank/DDBJ databases">
        <title>Genome public.</title>
        <authorList>
            <person name="Liu C."/>
            <person name="Sun Q."/>
        </authorList>
    </citation>
    <scope>NUCLEOTIDE SEQUENCE [LARGE SCALE GENOMIC DNA]</scope>
    <source>
        <strain evidence="3 4">426_9</strain>
    </source>
</reference>
<dbReference type="PROSITE" id="PS50164">
    <property type="entry name" value="GIY_YIG"/>
    <property type="match status" value="1"/>
</dbReference>
<evidence type="ECO:0000313" key="4">
    <source>
        <dbReference type="Proteomes" id="UP000629596"/>
    </source>
</evidence>
<comment type="similarity">
    <text evidence="1">Belongs to the UPF0213 family.</text>
</comment>
<organism evidence="3 4">
    <name type="scientific">Parabacteroides acidifaciens</name>
    <dbReference type="NCBI Taxonomy" id="2290935"/>
    <lineage>
        <taxon>Bacteria</taxon>
        <taxon>Pseudomonadati</taxon>
        <taxon>Bacteroidota</taxon>
        <taxon>Bacteroidia</taxon>
        <taxon>Bacteroidales</taxon>
        <taxon>Tannerellaceae</taxon>
        <taxon>Parabacteroides</taxon>
    </lineage>
</organism>
<dbReference type="PANTHER" id="PTHR34477:SF5">
    <property type="entry name" value="BSL5627 PROTEIN"/>
    <property type="match status" value="1"/>
</dbReference>
<dbReference type="SUPFAM" id="SSF82771">
    <property type="entry name" value="GIY-YIG endonuclease"/>
    <property type="match status" value="1"/>
</dbReference>
<keyword evidence="4" id="KW-1185">Reference proteome</keyword>
<dbReference type="EMBL" id="JACRTI010000007">
    <property type="protein sequence ID" value="MBC8601042.1"/>
    <property type="molecule type" value="Genomic_DNA"/>
</dbReference>
<evidence type="ECO:0000313" key="3">
    <source>
        <dbReference type="EMBL" id="MBC8601042.1"/>
    </source>
</evidence>
<dbReference type="InterPro" id="IPR035901">
    <property type="entry name" value="GIY-YIG_endonuc_sf"/>
</dbReference>
<dbReference type="PANTHER" id="PTHR34477">
    <property type="entry name" value="UPF0213 PROTEIN YHBQ"/>
    <property type="match status" value="1"/>
</dbReference>
<protein>
    <submittedName>
        <fullName evidence="3">GIY-YIG nuclease family protein</fullName>
    </submittedName>
</protein>
<dbReference type="InterPro" id="IPR000305">
    <property type="entry name" value="GIY-YIG_endonuc"/>
</dbReference>
<dbReference type="Proteomes" id="UP000629596">
    <property type="component" value="Unassembled WGS sequence"/>
</dbReference>
<name>A0ABR7NY69_9BACT</name>
<dbReference type="SMART" id="SM00465">
    <property type="entry name" value="GIYc"/>
    <property type="match status" value="1"/>
</dbReference>
<sequence>MVKNIHQYWVYMLTNVHGNVLYTGVTNNLERRMQKHRSGLISGFTSKYKCSKLVYFEEFNKIEEAIAREKQLKNWKREWKNVLVISMNPEWKDLSLDWDI</sequence>
<gene>
    <name evidence="3" type="ORF">H8784_04820</name>
</gene>
<feature type="domain" description="GIY-YIG" evidence="2">
    <location>
        <begin position="6"/>
        <end position="82"/>
    </location>
</feature>
<proteinExistence type="inferred from homology"/>
<dbReference type="RefSeq" id="WP_167451631.1">
    <property type="nucleotide sequence ID" value="NZ_JACRTI010000007.1"/>
</dbReference>
<evidence type="ECO:0000256" key="1">
    <source>
        <dbReference type="ARBA" id="ARBA00007435"/>
    </source>
</evidence>
<dbReference type="CDD" id="cd10448">
    <property type="entry name" value="GIY-YIG_unchar_3"/>
    <property type="match status" value="1"/>
</dbReference>
<evidence type="ECO:0000259" key="2">
    <source>
        <dbReference type="PROSITE" id="PS50164"/>
    </source>
</evidence>
<comment type="caution">
    <text evidence="3">The sequence shown here is derived from an EMBL/GenBank/DDBJ whole genome shotgun (WGS) entry which is preliminary data.</text>
</comment>
<dbReference type="Pfam" id="PF01541">
    <property type="entry name" value="GIY-YIG"/>
    <property type="match status" value="1"/>
</dbReference>
<dbReference type="InterPro" id="IPR050190">
    <property type="entry name" value="UPF0213_domain"/>
</dbReference>
<dbReference type="Gene3D" id="3.40.1440.10">
    <property type="entry name" value="GIY-YIG endonuclease"/>
    <property type="match status" value="1"/>
</dbReference>
<accession>A0ABR7NY69</accession>